<evidence type="ECO:0000256" key="3">
    <source>
        <dbReference type="ARBA" id="ARBA00023125"/>
    </source>
</evidence>
<feature type="region of interest" description="Disordered" evidence="6">
    <location>
        <begin position="55"/>
        <end position="97"/>
    </location>
</feature>
<dbReference type="InterPro" id="IPR001606">
    <property type="entry name" value="ARID_dom"/>
</dbReference>
<dbReference type="InterPro" id="IPR045147">
    <property type="entry name" value="ARI3A/B/C"/>
</dbReference>
<keyword evidence="4" id="KW-0804">Transcription</keyword>
<feature type="compositionally biased region" description="Low complexity" evidence="6">
    <location>
        <begin position="427"/>
        <end position="450"/>
    </location>
</feature>
<dbReference type="GO" id="GO:0006357">
    <property type="term" value="P:regulation of transcription by RNA polymerase II"/>
    <property type="evidence" value="ECO:0007669"/>
    <property type="project" value="InterPro"/>
</dbReference>
<proteinExistence type="predicted"/>
<dbReference type="InterPro" id="IPR036431">
    <property type="entry name" value="ARID_dom_sf"/>
</dbReference>
<evidence type="ECO:0000313" key="10">
    <source>
        <dbReference type="RefSeq" id="XP_025412177.1"/>
    </source>
</evidence>
<organism evidence="8">
    <name type="scientific">Sipha flava</name>
    <name type="common">yellow sugarcane aphid</name>
    <dbReference type="NCBI Taxonomy" id="143950"/>
    <lineage>
        <taxon>Eukaryota</taxon>
        <taxon>Metazoa</taxon>
        <taxon>Ecdysozoa</taxon>
        <taxon>Arthropoda</taxon>
        <taxon>Hexapoda</taxon>
        <taxon>Insecta</taxon>
        <taxon>Pterygota</taxon>
        <taxon>Neoptera</taxon>
        <taxon>Paraneoptera</taxon>
        <taxon>Hemiptera</taxon>
        <taxon>Sternorrhyncha</taxon>
        <taxon>Aphidomorpha</taxon>
        <taxon>Aphidoidea</taxon>
        <taxon>Aphididae</taxon>
        <taxon>Sipha</taxon>
    </lineage>
</organism>
<feature type="compositionally biased region" description="Low complexity" evidence="6">
    <location>
        <begin position="140"/>
        <end position="160"/>
    </location>
</feature>
<feature type="region of interest" description="Disordered" evidence="6">
    <location>
        <begin position="424"/>
        <end position="518"/>
    </location>
</feature>
<keyword evidence="3" id="KW-0238">DNA-binding</keyword>
<feature type="compositionally biased region" description="Low complexity" evidence="6">
    <location>
        <begin position="503"/>
        <end position="515"/>
    </location>
</feature>
<evidence type="ECO:0000256" key="1">
    <source>
        <dbReference type="ARBA" id="ARBA00004123"/>
    </source>
</evidence>
<keyword evidence="2" id="KW-0805">Transcription regulation</keyword>
<keyword evidence="5" id="KW-0539">Nucleus</keyword>
<feature type="compositionally biased region" description="Pro residues" evidence="6">
    <location>
        <begin position="471"/>
        <end position="486"/>
    </location>
</feature>
<reference evidence="10" key="2">
    <citation type="submission" date="2025-04" db="UniProtKB">
        <authorList>
            <consortium name="RefSeq"/>
        </authorList>
    </citation>
    <scope>IDENTIFICATION</scope>
    <source>
        <tissue evidence="10">Whole body</tissue>
    </source>
</reference>
<dbReference type="OrthoDB" id="10044343at2759"/>
<dbReference type="Pfam" id="PF01388">
    <property type="entry name" value="ARID"/>
    <property type="match status" value="1"/>
</dbReference>
<evidence type="ECO:0000313" key="8">
    <source>
        <dbReference type="EMBL" id="MBY70842.1"/>
    </source>
</evidence>
<gene>
    <name evidence="10" type="primary">LOC112684742</name>
    <name evidence="8" type="ORF">g.56514</name>
</gene>
<sequence length="759" mass="82710">MLNSESSSDLDQQRNEPTTTEQVKMAATEAGSPRRLGLNLNLSVQPHVAAYHWPHSTVADDTSPSRSKGTDDDDDDRDIDDDDMDCRQDEECSPEDEQDILEMQREERETLNQLARQLASGSRLITPMLQHLVYQHPGLSVQPSPLQHQQQQSSGVAVSLTSAHRQPTAADLSPKSSHSGDTPMSGGHSLAEVHSPSMSRNNEAQSWTFEEQFRQLYSAGNEADRRTFLDSLFSFMQEQGTPISRLPIMAKRVLDLYTLYKLVVQRGGIVAVITKKLWQEIIRGLGLPPSITSAAFTLRTQYVKYLYAYESRMNQFSTLDELNMAIAGNRREGRRNKSLMYSDMPPPLAGHQHHHHHGVHGNPHSMVHGAGGTGGASQPPSHHHHHYVLAAEDRFRQMAAAIIDNHHHAAAAAAAAAAVGVDHSRLQQSCSPPQQQQQQQQHPQQQQQPPESAKTASAALQQTPRSSPAAGLPPPPSTVPPPPPPSTSSSSSLFNGHQPSPYQHVQQQQQQHQQHTNVIQTAQEQTNKQRELLSMLMWMDIVRANQNTMPRLPIPSLPSSPSAAAAAAAAYTAAAALNLSPVYKGSMVNAAAAADVPEQSEALNLGKKRTCNNNGSEDERERGDEASKRIKMEPRPSPPLGYSSGDEAKASDADSPPPTAADVVRYALDARRESPPVDEDVVEMDINTSSTAGASGNNGLAICVTRRTKTGVYRGQLTKTNALVNGGLNNNANPFVLHLNGDLYTGHLQLQQQQQTASN</sequence>
<evidence type="ECO:0000313" key="9">
    <source>
        <dbReference type="Proteomes" id="UP000694846"/>
    </source>
</evidence>
<feature type="compositionally biased region" description="Polar residues" evidence="6">
    <location>
        <begin position="1"/>
        <end position="22"/>
    </location>
</feature>
<dbReference type="Proteomes" id="UP000694846">
    <property type="component" value="Unplaced"/>
</dbReference>
<dbReference type="GeneID" id="112684742"/>
<feature type="compositionally biased region" description="Basic and acidic residues" evidence="6">
    <location>
        <begin position="617"/>
        <end position="634"/>
    </location>
</feature>
<dbReference type="PANTHER" id="PTHR15348:SF0">
    <property type="entry name" value="PROTEIN DEAD RINGER"/>
    <property type="match status" value="1"/>
</dbReference>
<name>A0A2S2Q115_9HEMI</name>
<feature type="compositionally biased region" description="Polar residues" evidence="6">
    <location>
        <begin position="454"/>
        <end position="463"/>
    </location>
</feature>
<protein>
    <submittedName>
        <fullName evidence="8 10">Protein dead ringer</fullName>
    </submittedName>
</protein>
<keyword evidence="9" id="KW-1185">Reference proteome</keyword>
<dbReference type="RefSeq" id="XP_025412177.1">
    <property type="nucleotide sequence ID" value="XM_025556392.1"/>
</dbReference>
<dbReference type="PANTHER" id="PTHR15348">
    <property type="entry name" value="AT-RICH INTERACTIVE DOMAIN-CONTAINING PROTEIN ARID DOMAIN- CONTAINING PROTEIN DEAD RINGER PROTEIN B-CELL REGULATOR OF IGH TRANSCRIPTION BRIGHT"/>
    <property type="match status" value="1"/>
</dbReference>
<feature type="region of interest" description="Disordered" evidence="6">
    <location>
        <begin position="140"/>
        <end position="204"/>
    </location>
</feature>
<dbReference type="GO" id="GO:0005634">
    <property type="term" value="C:nucleus"/>
    <property type="evidence" value="ECO:0007669"/>
    <property type="project" value="UniProtKB-SubCell"/>
</dbReference>
<comment type="subcellular location">
    <subcellularLocation>
        <location evidence="1">Nucleus</location>
    </subcellularLocation>
</comment>
<dbReference type="SMART" id="SM01014">
    <property type="entry name" value="ARID"/>
    <property type="match status" value="1"/>
</dbReference>
<dbReference type="SUPFAM" id="SSF46774">
    <property type="entry name" value="ARID-like"/>
    <property type="match status" value="1"/>
</dbReference>
<dbReference type="FunFam" id="1.10.150.60:FF:000007">
    <property type="entry name" value="AT-rich interactive domain-containing protein 3C"/>
    <property type="match status" value="1"/>
</dbReference>
<feature type="region of interest" description="Disordered" evidence="6">
    <location>
        <begin position="1"/>
        <end position="34"/>
    </location>
</feature>
<dbReference type="SMART" id="SM00501">
    <property type="entry name" value="BRIGHT"/>
    <property type="match status" value="1"/>
</dbReference>
<evidence type="ECO:0000256" key="2">
    <source>
        <dbReference type="ARBA" id="ARBA00023015"/>
    </source>
</evidence>
<evidence type="ECO:0000259" key="7">
    <source>
        <dbReference type="PROSITE" id="PS51011"/>
    </source>
</evidence>
<feature type="region of interest" description="Disordered" evidence="6">
    <location>
        <begin position="341"/>
        <end position="383"/>
    </location>
</feature>
<evidence type="ECO:0000256" key="6">
    <source>
        <dbReference type="SAM" id="MobiDB-lite"/>
    </source>
</evidence>
<evidence type="ECO:0000256" key="4">
    <source>
        <dbReference type="ARBA" id="ARBA00023163"/>
    </source>
</evidence>
<accession>A0A2S2Q115</accession>
<dbReference type="EMBL" id="GGMS01001639">
    <property type="protein sequence ID" value="MBY70842.1"/>
    <property type="molecule type" value="Transcribed_RNA"/>
</dbReference>
<feature type="compositionally biased region" description="Acidic residues" evidence="6">
    <location>
        <begin position="71"/>
        <end position="84"/>
    </location>
</feature>
<dbReference type="AlphaFoldDB" id="A0A2S2Q115"/>
<reference evidence="8" key="1">
    <citation type="submission" date="2018-04" db="EMBL/GenBank/DDBJ databases">
        <title>Transcriptome assembly of Sipha flava.</title>
        <authorList>
            <person name="Scully E.D."/>
            <person name="Geib S.M."/>
            <person name="Palmer N.A."/>
            <person name="Koch K."/>
            <person name="Bradshaw J."/>
            <person name="Heng-Moss T."/>
            <person name="Sarath G."/>
        </authorList>
    </citation>
    <scope>NUCLEOTIDE SEQUENCE</scope>
</reference>
<dbReference type="PROSITE" id="PS51011">
    <property type="entry name" value="ARID"/>
    <property type="match status" value="1"/>
</dbReference>
<dbReference type="Gene3D" id="1.10.150.60">
    <property type="entry name" value="ARID DNA-binding domain"/>
    <property type="match status" value="1"/>
</dbReference>
<feature type="domain" description="ARID" evidence="7">
    <location>
        <begin position="222"/>
        <end position="314"/>
    </location>
</feature>
<dbReference type="GO" id="GO:0003677">
    <property type="term" value="F:DNA binding"/>
    <property type="evidence" value="ECO:0007669"/>
    <property type="project" value="UniProtKB-KW"/>
</dbReference>
<evidence type="ECO:0000256" key="5">
    <source>
        <dbReference type="ARBA" id="ARBA00023242"/>
    </source>
</evidence>
<feature type="region of interest" description="Disordered" evidence="6">
    <location>
        <begin position="603"/>
        <end position="660"/>
    </location>
</feature>